<feature type="region of interest" description="Disordered" evidence="5">
    <location>
        <begin position="46"/>
        <end position="84"/>
    </location>
</feature>
<dbReference type="Pfam" id="PF00172">
    <property type="entry name" value="Zn_clus"/>
    <property type="match status" value="1"/>
</dbReference>
<dbReference type="RefSeq" id="XP_035346808.1">
    <property type="nucleotide sequence ID" value="XM_035490915.1"/>
</dbReference>
<dbReference type="GO" id="GO:0003677">
    <property type="term" value="F:DNA binding"/>
    <property type="evidence" value="ECO:0007669"/>
    <property type="project" value="UniProtKB-KW"/>
</dbReference>
<keyword evidence="4" id="KW-0539">Nucleus</keyword>
<dbReference type="Proteomes" id="UP000509510">
    <property type="component" value="Chromosome IV"/>
</dbReference>
<dbReference type="GeneID" id="55995268"/>
<dbReference type="CDD" id="cd00067">
    <property type="entry name" value="GAL4"/>
    <property type="match status" value="1"/>
</dbReference>
<dbReference type="GO" id="GO:0008270">
    <property type="term" value="F:zinc ion binding"/>
    <property type="evidence" value="ECO:0007669"/>
    <property type="project" value="InterPro"/>
</dbReference>
<accession>A0A7H8R2W2</accession>
<dbReference type="PROSITE" id="PS50048">
    <property type="entry name" value="ZN2_CY6_FUNGAL_2"/>
    <property type="match status" value="1"/>
</dbReference>
<proteinExistence type="predicted"/>
<sequence>MVQQPRRFACDRCRMQKLRCERDTWRPSLMPCKRCRKAHMNCTISSMDRSSSKKPKEKLLAASKVDKAKTPPKQMSGRPSPSELSQQYSADIALAFQNKVMAAGVGMTTPSQMNLDGLPEDCFTANGSFDGYTVPVFSGLITPPSMEGEPVPISFMPHDQEWTSPLSDSQGLDYEERFPCLDNREQHWDQENLRRLLDMNMYLLDCQHSVSQKLLMLGNMSPTIAVHNLQMALQSVLEYSRQFIQTVKLCSQGEAADFQVATSITTNGMIMPLPTPSQSRRPSCLQIGGETGVGQPEAAVAQGSQTYSQQGRFDDVQISLILAIINCYACLVGSYHIIFSYLLQELMASSPFAPQPSPIFPSFAYATDSEPNRELHLRYIFNNSMRMLAELEATLSLPETHSVACLPGQGSSRPDGILASPSSSVLLDSLASQGFGMCVNGLATGKNSLKEIVQAINQFLDPV</sequence>
<keyword evidence="8" id="KW-1185">Reference proteome</keyword>
<dbReference type="AlphaFoldDB" id="A0A7H8R2W2"/>
<dbReference type="Gene3D" id="4.10.240.10">
    <property type="entry name" value="Zn(2)-C6 fungal-type DNA-binding domain"/>
    <property type="match status" value="1"/>
</dbReference>
<organism evidence="7 8">
    <name type="scientific">Talaromyces rugulosus</name>
    <name type="common">Penicillium rugulosum</name>
    <dbReference type="NCBI Taxonomy" id="121627"/>
    <lineage>
        <taxon>Eukaryota</taxon>
        <taxon>Fungi</taxon>
        <taxon>Dikarya</taxon>
        <taxon>Ascomycota</taxon>
        <taxon>Pezizomycotina</taxon>
        <taxon>Eurotiomycetes</taxon>
        <taxon>Eurotiomycetidae</taxon>
        <taxon>Eurotiales</taxon>
        <taxon>Trichocomaceae</taxon>
        <taxon>Talaromyces</taxon>
        <taxon>Talaromyces sect. Islandici</taxon>
    </lineage>
</organism>
<dbReference type="EMBL" id="CP055901">
    <property type="protein sequence ID" value="QKX60632.1"/>
    <property type="molecule type" value="Genomic_DNA"/>
</dbReference>
<evidence type="ECO:0000313" key="7">
    <source>
        <dbReference type="EMBL" id="QKX60632.1"/>
    </source>
</evidence>
<dbReference type="PROSITE" id="PS00463">
    <property type="entry name" value="ZN2_CY6_FUNGAL_1"/>
    <property type="match status" value="1"/>
</dbReference>
<evidence type="ECO:0000256" key="4">
    <source>
        <dbReference type="ARBA" id="ARBA00023242"/>
    </source>
</evidence>
<dbReference type="InterPro" id="IPR001138">
    <property type="entry name" value="Zn2Cys6_DnaBD"/>
</dbReference>
<evidence type="ECO:0000313" key="8">
    <source>
        <dbReference type="Proteomes" id="UP000509510"/>
    </source>
</evidence>
<evidence type="ECO:0000256" key="5">
    <source>
        <dbReference type="SAM" id="MobiDB-lite"/>
    </source>
</evidence>
<name>A0A7H8R2W2_TALRU</name>
<gene>
    <name evidence="7" type="ORF">TRUGW13939_07778</name>
</gene>
<keyword evidence="3" id="KW-0804">Transcription</keyword>
<dbReference type="SUPFAM" id="SSF57701">
    <property type="entry name" value="Zn2/Cys6 DNA-binding domain"/>
    <property type="match status" value="1"/>
</dbReference>
<evidence type="ECO:0000256" key="3">
    <source>
        <dbReference type="ARBA" id="ARBA00023163"/>
    </source>
</evidence>
<reference evidence="8" key="1">
    <citation type="submission" date="2020-06" db="EMBL/GenBank/DDBJ databases">
        <title>A chromosome-scale genome assembly of Talaromyces rugulosus W13939.</title>
        <authorList>
            <person name="Wang B."/>
            <person name="Guo L."/>
            <person name="Ye K."/>
            <person name="Wang L."/>
        </authorList>
    </citation>
    <scope>NUCLEOTIDE SEQUENCE [LARGE SCALE GENOMIC DNA]</scope>
    <source>
        <strain evidence="8">W13939</strain>
    </source>
</reference>
<evidence type="ECO:0000256" key="2">
    <source>
        <dbReference type="ARBA" id="ARBA00023125"/>
    </source>
</evidence>
<protein>
    <recommendedName>
        <fullName evidence="6">Zn(2)-C6 fungal-type domain-containing protein</fullName>
    </recommendedName>
</protein>
<keyword evidence="2" id="KW-0238">DNA-binding</keyword>
<dbReference type="OrthoDB" id="4222821at2759"/>
<feature type="domain" description="Zn(2)-C6 fungal-type" evidence="6">
    <location>
        <begin position="9"/>
        <end position="44"/>
    </location>
</feature>
<dbReference type="InterPro" id="IPR036864">
    <property type="entry name" value="Zn2-C6_fun-type_DNA-bd_sf"/>
</dbReference>
<evidence type="ECO:0000256" key="1">
    <source>
        <dbReference type="ARBA" id="ARBA00023015"/>
    </source>
</evidence>
<dbReference type="KEGG" id="trg:TRUGW13939_07778"/>
<evidence type="ECO:0000259" key="6">
    <source>
        <dbReference type="PROSITE" id="PS50048"/>
    </source>
</evidence>
<dbReference type="GO" id="GO:0000981">
    <property type="term" value="F:DNA-binding transcription factor activity, RNA polymerase II-specific"/>
    <property type="evidence" value="ECO:0007669"/>
    <property type="project" value="InterPro"/>
</dbReference>
<keyword evidence="1" id="KW-0805">Transcription regulation</keyword>